<dbReference type="InterPro" id="IPR000734">
    <property type="entry name" value="TAG_lipase"/>
</dbReference>
<reference evidence="4" key="2">
    <citation type="submission" date="2018-07" db="EMBL/GenBank/DDBJ databases">
        <authorList>
            <person name="Quirk P.G."/>
            <person name="Krulwich T.A."/>
        </authorList>
    </citation>
    <scope>NUCLEOTIDE SEQUENCE</scope>
</reference>
<dbReference type="VEuPathDB" id="VectorBase:CSON012880"/>
<evidence type="ECO:0000256" key="1">
    <source>
        <dbReference type="SAM" id="MobiDB-lite"/>
    </source>
</evidence>
<dbReference type="InterPro" id="IPR029058">
    <property type="entry name" value="AB_hydrolase_fold"/>
</dbReference>
<dbReference type="GO" id="GO:0016298">
    <property type="term" value="F:lipase activity"/>
    <property type="evidence" value="ECO:0007669"/>
    <property type="project" value="InterPro"/>
</dbReference>
<dbReference type="PANTHER" id="PTHR11610">
    <property type="entry name" value="LIPASE"/>
    <property type="match status" value="1"/>
</dbReference>
<dbReference type="GO" id="GO:0017171">
    <property type="term" value="F:serine hydrolase activity"/>
    <property type="evidence" value="ECO:0007669"/>
    <property type="project" value="TreeGrafter"/>
</dbReference>
<gene>
    <name evidence="3" type="primary">CSON012880</name>
</gene>
<protein>
    <submittedName>
        <fullName evidence="3">CSON012880 protein</fullName>
    </submittedName>
</protein>
<feature type="chain" id="PRO_5036062067" evidence="2">
    <location>
        <begin position="21"/>
        <end position="412"/>
    </location>
</feature>
<dbReference type="EMBL" id="UFQT01000630">
    <property type="protein sequence ID" value="SSX25894.1"/>
    <property type="molecule type" value="Genomic_DNA"/>
</dbReference>
<dbReference type="Gene3D" id="3.40.50.1820">
    <property type="entry name" value="alpha/beta hydrolase"/>
    <property type="match status" value="1"/>
</dbReference>
<feature type="compositionally biased region" description="Low complexity" evidence="1">
    <location>
        <begin position="366"/>
        <end position="381"/>
    </location>
</feature>
<evidence type="ECO:0000313" key="3">
    <source>
        <dbReference type="EMBL" id="SSX05535.1"/>
    </source>
</evidence>
<reference evidence="3" key="1">
    <citation type="submission" date="2018-04" db="EMBL/GenBank/DDBJ databases">
        <authorList>
            <person name="Go L.Y."/>
            <person name="Mitchell J.A."/>
        </authorList>
    </citation>
    <scope>NUCLEOTIDE SEQUENCE</scope>
    <source>
        <tissue evidence="3">Whole organism</tissue>
    </source>
</reference>
<sequence>MKLTYLVLIFSVTWFDVGWCFKRKHKENNTVVVVQGNVIEGEMYEAFDYEDLENDLKLGADYNKMSFYYYDDLGHVIYKGKMNGPDDMTLTKCHPGQKFTVLVHGWTQHCEKEVMKLLAMKYKRYRGGCVTCFDYGPYASDPNYFRLVRHFRMLRDALVDKLNIIASQGLRFQESHGWGFSYGARLILRALERVNGRYESVDICDMAGPGFDNRLRNKCDYRNAADNVQCIYTSNNRGTRCTTGCHQNWRMGQCGVYQEAAGNVRTKSHAMCPLFYIAAFEHPFYAVPNKECAASAVAAFPQGYQMGYMEKDKSVRGELFAYTSKNPPYNVLSPYIIQYQTTKLTPVPENDTIFELTEEEQWYGVTTTEQTPETSTDFNDNYFDDDDQEKKTDENIIDSTKTTTISVIAQQF</sequence>
<proteinExistence type="predicted"/>
<accession>A0A336KQ45</accession>
<dbReference type="SUPFAM" id="SSF53474">
    <property type="entry name" value="alpha/beta-Hydrolases"/>
    <property type="match status" value="1"/>
</dbReference>
<evidence type="ECO:0000313" key="4">
    <source>
        <dbReference type="EMBL" id="SSX25894.1"/>
    </source>
</evidence>
<keyword evidence="2" id="KW-0732">Signal</keyword>
<organism evidence="3">
    <name type="scientific">Culicoides sonorensis</name>
    <name type="common">Biting midge</name>
    <dbReference type="NCBI Taxonomy" id="179676"/>
    <lineage>
        <taxon>Eukaryota</taxon>
        <taxon>Metazoa</taxon>
        <taxon>Ecdysozoa</taxon>
        <taxon>Arthropoda</taxon>
        <taxon>Hexapoda</taxon>
        <taxon>Insecta</taxon>
        <taxon>Pterygota</taxon>
        <taxon>Neoptera</taxon>
        <taxon>Endopterygota</taxon>
        <taxon>Diptera</taxon>
        <taxon>Nematocera</taxon>
        <taxon>Chironomoidea</taxon>
        <taxon>Ceratopogonidae</taxon>
        <taxon>Ceratopogoninae</taxon>
        <taxon>Culicoides</taxon>
        <taxon>Monoculicoides</taxon>
    </lineage>
</organism>
<dbReference type="GO" id="GO:0005615">
    <property type="term" value="C:extracellular space"/>
    <property type="evidence" value="ECO:0007669"/>
    <property type="project" value="TreeGrafter"/>
</dbReference>
<feature type="signal peptide" evidence="2">
    <location>
        <begin position="1"/>
        <end position="20"/>
    </location>
</feature>
<feature type="region of interest" description="Disordered" evidence="1">
    <location>
        <begin position="366"/>
        <end position="390"/>
    </location>
</feature>
<dbReference type="EMBL" id="UFQS01000630">
    <property type="protein sequence ID" value="SSX05535.1"/>
    <property type="molecule type" value="Genomic_DNA"/>
</dbReference>
<name>A0A336KQ45_CULSO</name>
<dbReference type="PANTHER" id="PTHR11610:SF104">
    <property type="entry name" value="AGAP010328-PA"/>
    <property type="match status" value="1"/>
</dbReference>
<evidence type="ECO:0000256" key="2">
    <source>
        <dbReference type="SAM" id="SignalP"/>
    </source>
</evidence>
<dbReference type="GO" id="GO:0016042">
    <property type="term" value="P:lipid catabolic process"/>
    <property type="evidence" value="ECO:0007669"/>
    <property type="project" value="TreeGrafter"/>
</dbReference>
<dbReference type="AlphaFoldDB" id="A0A336KQ45"/>